<dbReference type="Proteomes" id="UP000320209">
    <property type="component" value="Unassembled WGS sequence"/>
</dbReference>
<keyword evidence="1" id="KW-0175">Coiled coil</keyword>
<feature type="region of interest" description="Disordered" evidence="2">
    <location>
        <begin position="309"/>
        <end position="391"/>
    </location>
</feature>
<sequence length="614" mass="65420">MSAIKRVTNTSEAEALAALLNGEGRTKPTVVVTVASGHAEPYADVARIAAEIGDLADLYLVTTGGHTWAFSNKMTPGTQVYGGAGRVYPIGLGWNTDLKQAPLRFAWSKAEGRKLTAQLVDDALDMAAAAGLFDSARTAATRERRSGTIVSIMSERALVDLGSGDMASIPPQLAQAGVAIERVLTPGMLVDGVLEKKSRWLDIRETRPTAEDALKAYVAGDVVPAEVRSVLAGSADLRLHPDVTVELFRSEVTDDPNDDLRALLTPGEVVLARVVAAGPRWRLSLRGVGEHDHAREALALYVGGPPWLDPDAPAPTVEHGETGDSGESGRSGEPVEAPEPVAPAELAPPPARRPTAPSPAMMPRRKGGSVRAIPPTAVASPAPAPEPAAAASPAPAKKAAVQSMSLQVTAIKAEKAHLEAELADLRDQVSGLRNERVQFAKDLARAARQVETRDAELARMRSQLRRAKQRTAPAEVTLPVFADRERGFRHLVEAAWARRIPVGEQAIRPLPDFAIGERFLDSVDALEGIAVDKIADVVMEVLTGLAEHAAGRELHQLRTSSGGNAAPQSRPDGAVCYRVSMQIHTPSARRLHFWKCPDGTVELSRVVVHDDVEP</sequence>
<keyword evidence="4" id="KW-1185">Reference proteome</keyword>
<organism evidence="3 4">
    <name type="scientific">Nocardioides albertanoniae</name>
    <dbReference type="NCBI Taxonomy" id="1175486"/>
    <lineage>
        <taxon>Bacteria</taxon>
        <taxon>Bacillati</taxon>
        <taxon>Actinomycetota</taxon>
        <taxon>Actinomycetes</taxon>
        <taxon>Propionibacteriales</taxon>
        <taxon>Nocardioidaceae</taxon>
        <taxon>Nocardioides</taxon>
    </lineage>
</organism>
<dbReference type="RefSeq" id="WP_141782052.1">
    <property type="nucleotide sequence ID" value="NZ_VFOV01000001.1"/>
</dbReference>
<accession>A0A543ACG3</accession>
<feature type="compositionally biased region" description="Low complexity" evidence="2">
    <location>
        <begin position="334"/>
        <end position="345"/>
    </location>
</feature>
<evidence type="ECO:0000313" key="3">
    <source>
        <dbReference type="EMBL" id="TQL70269.1"/>
    </source>
</evidence>
<comment type="caution">
    <text evidence="3">The sequence shown here is derived from an EMBL/GenBank/DDBJ whole genome shotgun (WGS) entry which is preliminary data.</text>
</comment>
<dbReference type="InterPro" id="IPR012340">
    <property type="entry name" value="NA-bd_OB-fold"/>
</dbReference>
<dbReference type="EMBL" id="VFOV01000001">
    <property type="protein sequence ID" value="TQL70269.1"/>
    <property type="molecule type" value="Genomic_DNA"/>
</dbReference>
<reference evidence="3 4" key="1">
    <citation type="submission" date="2019-06" db="EMBL/GenBank/DDBJ databases">
        <title>Sequencing the genomes of 1000 actinobacteria strains.</title>
        <authorList>
            <person name="Klenk H.-P."/>
        </authorList>
    </citation>
    <scope>NUCLEOTIDE SEQUENCE [LARGE SCALE GENOMIC DNA]</scope>
    <source>
        <strain evidence="3 4">DSM 25218</strain>
    </source>
</reference>
<evidence type="ECO:0000256" key="2">
    <source>
        <dbReference type="SAM" id="MobiDB-lite"/>
    </source>
</evidence>
<dbReference type="SUPFAM" id="SSF50249">
    <property type="entry name" value="Nucleic acid-binding proteins"/>
    <property type="match status" value="1"/>
</dbReference>
<evidence type="ECO:0008006" key="5">
    <source>
        <dbReference type="Google" id="ProtNLM"/>
    </source>
</evidence>
<feature type="coiled-coil region" evidence="1">
    <location>
        <begin position="401"/>
        <end position="470"/>
    </location>
</feature>
<name>A0A543ACG3_9ACTN</name>
<feature type="compositionally biased region" description="Low complexity" evidence="2">
    <location>
        <begin position="353"/>
        <end position="362"/>
    </location>
</feature>
<dbReference type="OrthoDB" id="8452205at2"/>
<proteinExistence type="predicted"/>
<feature type="compositionally biased region" description="Low complexity" evidence="2">
    <location>
        <begin position="372"/>
        <end position="391"/>
    </location>
</feature>
<gene>
    <name evidence="3" type="ORF">FB381_4198</name>
</gene>
<dbReference type="AlphaFoldDB" id="A0A543ACG3"/>
<evidence type="ECO:0000256" key="1">
    <source>
        <dbReference type="SAM" id="Coils"/>
    </source>
</evidence>
<protein>
    <recommendedName>
        <fullName evidence="5">S1 motif domain-containing protein</fullName>
    </recommendedName>
</protein>
<evidence type="ECO:0000313" key="4">
    <source>
        <dbReference type="Proteomes" id="UP000320209"/>
    </source>
</evidence>